<gene>
    <name evidence="1" type="ORF">SHERM_28496</name>
</gene>
<dbReference type="EMBL" id="CACSLK010027838">
    <property type="protein sequence ID" value="CAA0833228.1"/>
    <property type="molecule type" value="Genomic_DNA"/>
</dbReference>
<evidence type="ECO:0000313" key="2">
    <source>
        <dbReference type="Proteomes" id="UP001153555"/>
    </source>
</evidence>
<sequence>MLQSAKIKASCTIGGLRQLAHAVARLLPLSTAIDPQINTSLLPLIFSKDYVDKDVRDELPCFPFPCGAMELMVVPIKKASFYFFNYLTICFEDFS</sequence>
<comment type="caution">
    <text evidence="1">The sequence shown here is derived from an EMBL/GenBank/DDBJ whole genome shotgun (WGS) entry which is preliminary data.</text>
</comment>
<name>A0A9N7NF27_STRHE</name>
<accession>A0A9N7NF27</accession>
<reference evidence="1" key="1">
    <citation type="submission" date="2019-12" db="EMBL/GenBank/DDBJ databases">
        <authorList>
            <person name="Scholes J."/>
        </authorList>
    </citation>
    <scope>NUCLEOTIDE SEQUENCE</scope>
</reference>
<proteinExistence type="predicted"/>
<evidence type="ECO:0000313" key="1">
    <source>
        <dbReference type="EMBL" id="CAA0833228.1"/>
    </source>
</evidence>
<dbReference type="OrthoDB" id="2014905at2759"/>
<keyword evidence="2" id="KW-1185">Reference proteome</keyword>
<organism evidence="1 2">
    <name type="scientific">Striga hermonthica</name>
    <name type="common">Purple witchweed</name>
    <name type="synonym">Buchnera hermonthica</name>
    <dbReference type="NCBI Taxonomy" id="68872"/>
    <lineage>
        <taxon>Eukaryota</taxon>
        <taxon>Viridiplantae</taxon>
        <taxon>Streptophyta</taxon>
        <taxon>Embryophyta</taxon>
        <taxon>Tracheophyta</taxon>
        <taxon>Spermatophyta</taxon>
        <taxon>Magnoliopsida</taxon>
        <taxon>eudicotyledons</taxon>
        <taxon>Gunneridae</taxon>
        <taxon>Pentapetalae</taxon>
        <taxon>asterids</taxon>
        <taxon>lamiids</taxon>
        <taxon>Lamiales</taxon>
        <taxon>Orobanchaceae</taxon>
        <taxon>Buchnereae</taxon>
        <taxon>Striga</taxon>
    </lineage>
</organism>
<dbReference type="AlphaFoldDB" id="A0A9N7NF27"/>
<protein>
    <submittedName>
        <fullName evidence="1">Uncharacterized protein</fullName>
    </submittedName>
</protein>
<dbReference type="Proteomes" id="UP001153555">
    <property type="component" value="Unassembled WGS sequence"/>
</dbReference>